<sequence>MNIMIEHPMSSPKLERPIFARYQRRLSNVKDITSETMAYFNQERNKTIIIKFILSLSPDQRTPEMIEKVYSLTKDLAFFKTIREEHTEDIHYSCCKYLNFEFHPAGSVIIKQGEPGSKFYILIEGSANVIRENDDGSMNLIAEIGDGESFGERSLLLGTKRAATVIAVEDCSLGVLVASDYKKILESFMEDRYNVLIEMLRHLPMFKDQSLNYLQRFTYYFKSKKVKKRQIIFQEGDPADKVYLIQDGEFSLFRTLTVSIKSSKPFPEKSPLKTKNISKQSPIAILSIGTMFGEEEITSGEAKRSTTCICTSNSGLLLIISKENFLKQIMKNDDAVNFIRNRTQKKLQTRQNIFDRKIKVQKLNSGIIPLVIDKNCPKKEPLKAIESLPQLASPKRASGNLFSPRIILNSSTFMFPSEKDYDNNISSCPNKRHGSLCSIMISEASDQSKLQLCKSREEVNFSTLSTELKDSLNFRRQNSLFSSTSSDDKTQNKNLKTKDEINYLTFSVGVQDKELKSPDMKRKKSASISIYKKWADSISITTDKKWGMDSPTIKHTALEDGSPIQRKSLGASSSLGYLCFDDSGSPHCKETRQKNESNVINMHTHLMKSKSKKYHKFNSLCKTTKRKIKFYNENQPELQFQDMEVKSMHYKM</sequence>
<dbReference type="PROSITE" id="PS00888">
    <property type="entry name" value="CNMP_BINDING_1"/>
    <property type="match status" value="1"/>
</dbReference>
<dbReference type="PANTHER" id="PTHR23011:SF28">
    <property type="entry name" value="CYCLIC NUCLEOTIDE-BINDING DOMAIN CONTAINING PROTEIN"/>
    <property type="match status" value="1"/>
</dbReference>
<reference evidence="2" key="1">
    <citation type="submission" date="2021-09" db="EMBL/GenBank/DDBJ databases">
        <authorList>
            <consortium name="AG Swart"/>
            <person name="Singh M."/>
            <person name="Singh A."/>
            <person name="Seah K."/>
            <person name="Emmerich C."/>
        </authorList>
    </citation>
    <scope>NUCLEOTIDE SEQUENCE</scope>
    <source>
        <strain evidence="2">ATCC30299</strain>
    </source>
</reference>
<dbReference type="PROSITE" id="PS50042">
    <property type="entry name" value="CNMP_BINDING_3"/>
    <property type="match status" value="2"/>
</dbReference>
<dbReference type="InterPro" id="IPR018488">
    <property type="entry name" value="cNMP-bd_CS"/>
</dbReference>
<protein>
    <recommendedName>
        <fullName evidence="1">Cyclic nucleotide-binding domain-containing protein</fullName>
    </recommendedName>
</protein>
<dbReference type="PANTHER" id="PTHR23011">
    <property type="entry name" value="CYCLIC NUCLEOTIDE-BINDING DOMAIN CONTAINING PROTEIN"/>
    <property type="match status" value="1"/>
</dbReference>
<gene>
    <name evidence="2" type="ORF">BSTOLATCC_MIC59551</name>
</gene>
<dbReference type="InterPro" id="IPR014710">
    <property type="entry name" value="RmlC-like_jellyroll"/>
</dbReference>
<dbReference type="AlphaFoldDB" id="A0AAU9K9W4"/>
<dbReference type="PRINTS" id="PR00103">
    <property type="entry name" value="CAMPKINASE"/>
</dbReference>
<dbReference type="CDD" id="cd00038">
    <property type="entry name" value="CAP_ED"/>
    <property type="match status" value="2"/>
</dbReference>
<evidence type="ECO:0000313" key="3">
    <source>
        <dbReference type="Proteomes" id="UP001162131"/>
    </source>
</evidence>
<organism evidence="2 3">
    <name type="scientific">Blepharisma stoltei</name>
    <dbReference type="NCBI Taxonomy" id="1481888"/>
    <lineage>
        <taxon>Eukaryota</taxon>
        <taxon>Sar</taxon>
        <taxon>Alveolata</taxon>
        <taxon>Ciliophora</taxon>
        <taxon>Postciliodesmatophora</taxon>
        <taxon>Heterotrichea</taxon>
        <taxon>Heterotrichida</taxon>
        <taxon>Blepharismidae</taxon>
        <taxon>Blepharisma</taxon>
    </lineage>
</organism>
<keyword evidence="3" id="KW-1185">Reference proteome</keyword>
<dbReference type="SMART" id="SM00100">
    <property type="entry name" value="cNMP"/>
    <property type="match status" value="2"/>
</dbReference>
<dbReference type="InterPro" id="IPR000595">
    <property type="entry name" value="cNMP-bd_dom"/>
</dbReference>
<dbReference type="Gene3D" id="2.60.120.10">
    <property type="entry name" value="Jelly Rolls"/>
    <property type="match status" value="2"/>
</dbReference>
<accession>A0AAU9K9W4</accession>
<dbReference type="SUPFAM" id="SSF51206">
    <property type="entry name" value="cAMP-binding domain-like"/>
    <property type="match status" value="2"/>
</dbReference>
<evidence type="ECO:0000313" key="2">
    <source>
        <dbReference type="EMBL" id="CAG9333735.1"/>
    </source>
</evidence>
<evidence type="ECO:0000259" key="1">
    <source>
        <dbReference type="PROSITE" id="PS50042"/>
    </source>
</evidence>
<dbReference type="Pfam" id="PF00027">
    <property type="entry name" value="cNMP_binding"/>
    <property type="match status" value="2"/>
</dbReference>
<name>A0AAU9K9W4_9CILI</name>
<feature type="domain" description="Cyclic nucleotide-binding" evidence="1">
    <location>
        <begin position="78"/>
        <end position="202"/>
    </location>
</feature>
<dbReference type="InterPro" id="IPR018490">
    <property type="entry name" value="cNMP-bd_dom_sf"/>
</dbReference>
<feature type="domain" description="Cyclic nucleotide-binding" evidence="1">
    <location>
        <begin position="205"/>
        <end position="346"/>
    </location>
</feature>
<dbReference type="EMBL" id="CAJZBQ010000057">
    <property type="protein sequence ID" value="CAG9333735.1"/>
    <property type="molecule type" value="Genomic_DNA"/>
</dbReference>
<dbReference type="Proteomes" id="UP001162131">
    <property type="component" value="Unassembled WGS sequence"/>
</dbReference>
<comment type="caution">
    <text evidence="2">The sequence shown here is derived from an EMBL/GenBank/DDBJ whole genome shotgun (WGS) entry which is preliminary data.</text>
</comment>
<proteinExistence type="predicted"/>
<dbReference type="PROSITE" id="PS00889">
    <property type="entry name" value="CNMP_BINDING_2"/>
    <property type="match status" value="1"/>
</dbReference>